<feature type="region of interest" description="Disordered" evidence="1">
    <location>
        <begin position="873"/>
        <end position="892"/>
    </location>
</feature>
<dbReference type="AlphaFoldDB" id="A0AAV5UNX1"/>
<feature type="compositionally biased region" description="Low complexity" evidence="1">
    <location>
        <begin position="122"/>
        <end position="158"/>
    </location>
</feature>
<dbReference type="PANTHER" id="PTHR14689:SF0">
    <property type="entry name" value="COILED-COIL DOMAIN-CONTAINING PROTEIN 82"/>
    <property type="match status" value="1"/>
</dbReference>
<feature type="non-terminal residue" evidence="2">
    <location>
        <position position="1"/>
    </location>
</feature>
<reference evidence="2" key="1">
    <citation type="submission" date="2023-10" db="EMBL/GenBank/DDBJ databases">
        <title>Genome assembly of Pristionchus species.</title>
        <authorList>
            <person name="Yoshida K."/>
            <person name="Sommer R.J."/>
        </authorList>
    </citation>
    <scope>NUCLEOTIDE SEQUENCE</scope>
    <source>
        <strain evidence="2">RS0144</strain>
    </source>
</reference>
<feature type="compositionally biased region" description="Low complexity" evidence="1">
    <location>
        <begin position="182"/>
        <end position="209"/>
    </location>
</feature>
<feature type="compositionally biased region" description="Basic and acidic residues" evidence="1">
    <location>
        <begin position="242"/>
        <end position="256"/>
    </location>
</feature>
<sequence>LTVPSSDGTLISPRTGQPKRRSGGQNGELARPPSEGGLDLDLDDGFDLFDGMGMTQGEQDVLQSLNLDFLGDAFTIPTSNADEPPKPVEKPKVEEPKKEEVSSAMSKMERLMAQLKKSRSGAAPAAGAVAPKAATPAPLAAAAPTAIPTPPAATATPPVVFQKPATPVEKTDKPTFTPPLSPVDLSDPSKPSTSGISSLIAASILPSELRMGKPSASDMKKNIPIYLRPQPEQSSSSIQIYKQKEPKSYLDSKDDEFAFTDEDPEETGEKFKRDDESEDEPEKAAQEGKTGDKDTGMGPKYVSKIGFDVKEGEKEQKKESKKPVPIFPGRDRHARQESLEFAERLRKRRKEIVNVGFANVQQCEHNQCAIDSIQKNVEDADKPPLPRLLIRLPKKSIGGEEKSRRRKKKRRYYEEGEEESEEDSDDWYGGRPKKRRGRKPKRELHPDETYSVRLVDPSTIEHARKEVHVRPMEYMSKKEKFLRNWREENAGQDEPPAATGRGVKGKIEPKSLTKIVTEYKNAEARERLERFKHCTGATQRHTFLVLKSEINTPDCSLWRVDNMNLLQKFPGFMGRTEPKGPLKLLYKNSSTYSGWCEQLQSGYLEISVKIVKQTRSDCVVEPYVPVDELFPAISEEINERYCVPAMKALVNKEDVAAQTEARNFILKDDVRNGLYMVIRNMLDGALTFDYFSRAEHPMVGSLSNPSFELLNEMECQVRECEEEIRDRVSFGTAFETSLRRYSACLFIDCELSELDCQACGEAPVEKTLQLFDLTVESEKKDENDFCDDQTAYLPAVDFLVCAGCSKLAMWQHRLIHFRQDLARRIEDRLLESTLEMPSLVPEQILDNLRQYYTWMREVIVAHTDTWDAIMKSDESEDPEEESMPTSSAAAAAEDAPAAAVATPVTAKFEEAAPAAKVEAVDPAPAAAVAPAPAAFPIQVFAAALAAAAA</sequence>
<dbReference type="Proteomes" id="UP001432027">
    <property type="component" value="Unassembled WGS sequence"/>
</dbReference>
<gene>
    <name evidence="2" type="ORF">PENTCL1PPCAC_29773</name>
</gene>
<feature type="compositionally biased region" description="Acidic residues" evidence="1">
    <location>
        <begin position="415"/>
        <end position="426"/>
    </location>
</feature>
<accession>A0AAV5UNX1</accession>
<feature type="compositionally biased region" description="Low complexity" evidence="1">
    <location>
        <begin position="883"/>
        <end position="892"/>
    </location>
</feature>
<evidence type="ECO:0000313" key="3">
    <source>
        <dbReference type="Proteomes" id="UP001432027"/>
    </source>
</evidence>
<proteinExistence type="predicted"/>
<comment type="caution">
    <text evidence="2">The sequence shown here is derived from an EMBL/GenBank/DDBJ whole genome shotgun (WGS) entry which is preliminary data.</text>
</comment>
<keyword evidence="3" id="KW-1185">Reference proteome</keyword>
<feature type="non-terminal residue" evidence="2">
    <location>
        <position position="949"/>
    </location>
</feature>
<feature type="compositionally biased region" description="Basic and acidic residues" evidence="1">
    <location>
        <begin position="83"/>
        <end position="101"/>
    </location>
</feature>
<feature type="region of interest" description="Disordered" evidence="1">
    <location>
        <begin position="74"/>
        <end position="336"/>
    </location>
</feature>
<dbReference type="GO" id="GO:0005634">
    <property type="term" value="C:nucleus"/>
    <property type="evidence" value="ECO:0007669"/>
    <property type="project" value="TreeGrafter"/>
</dbReference>
<dbReference type="EMBL" id="BTSX01000006">
    <property type="protein sequence ID" value="GMT07599.1"/>
    <property type="molecule type" value="Genomic_DNA"/>
</dbReference>
<feature type="compositionally biased region" description="Polar residues" evidence="1">
    <location>
        <begin position="1"/>
        <end position="15"/>
    </location>
</feature>
<feature type="region of interest" description="Disordered" evidence="1">
    <location>
        <begin position="376"/>
        <end position="449"/>
    </location>
</feature>
<dbReference type="PANTHER" id="PTHR14689">
    <property type="entry name" value="PHORBOL-ESTER_DAG-TYPE DOMAIN-CONTAINING PROTEIN"/>
    <property type="match status" value="1"/>
</dbReference>
<feature type="compositionally biased region" description="Basic and acidic residues" evidence="1">
    <location>
        <begin position="282"/>
        <end position="295"/>
    </location>
</feature>
<organism evidence="2 3">
    <name type="scientific">Pristionchus entomophagus</name>
    <dbReference type="NCBI Taxonomy" id="358040"/>
    <lineage>
        <taxon>Eukaryota</taxon>
        <taxon>Metazoa</taxon>
        <taxon>Ecdysozoa</taxon>
        <taxon>Nematoda</taxon>
        <taxon>Chromadorea</taxon>
        <taxon>Rhabditida</taxon>
        <taxon>Rhabditina</taxon>
        <taxon>Diplogasteromorpha</taxon>
        <taxon>Diplogasteroidea</taxon>
        <taxon>Neodiplogasteridae</taxon>
        <taxon>Pristionchus</taxon>
    </lineage>
</organism>
<evidence type="ECO:0008006" key="4">
    <source>
        <dbReference type="Google" id="ProtNLM"/>
    </source>
</evidence>
<evidence type="ECO:0000313" key="2">
    <source>
        <dbReference type="EMBL" id="GMT07599.1"/>
    </source>
</evidence>
<feature type="compositionally biased region" description="Basic residues" evidence="1">
    <location>
        <begin position="431"/>
        <end position="442"/>
    </location>
</feature>
<feature type="compositionally biased region" description="Acidic residues" evidence="1">
    <location>
        <begin position="257"/>
        <end position="266"/>
    </location>
</feature>
<evidence type="ECO:0000256" key="1">
    <source>
        <dbReference type="SAM" id="MobiDB-lite"/>
    </source>
</evidence>
<feature type="region of interest" description="Disordered" evidence="1">
    <location>
        <begin position="1"/>
        <end position="44"/>
    </location>
</feature>
<feature type="compositionally biased region" description="Basic and acidic residues" evidence="1">
    <location>
        <begin position="307"/>
        <end position="322"/>
    </location>
</feature>
<protein>
    <recommendedName>
        <fullName evidence="4">DUF4211 domain-containing protein</fullName>
    </recommendedName>
</protein>
<name>A0AAV5UNX1_9BILA</name>